<dbReference type="InterPro" id="IPR051122">
    <property type="entry name" value="SDR_DHRS6-like"/>
</dbReference>
<dbReference type="AlphaFoldDB" id="A0A2A4MNT1"/>
<proteinExistence type="inferred from homology"/>
<dbReference type="Pfam" id="PF13561">
    <property type="entry name" value="adh_short_C2"/>
    <property type="match status" value="1"/>
</dbReference>
<dbReference type="Proteomes" id="UP000218172">
    <property type="component" value="Unassembled WGS sequence"/>
</dbReference>
<sequence length="242" mass="25057">MCTTHSLEGKNIVIIGGTAGIGLATAVAASAAGANVWAAGRTQAHIDTARAISNGTFKVVQADTHDAASMEAIFKDAGTIDHLVSAAIGGERTLKPFLEQTEDQFKAAYDKLWGYAKVVRTGAPYVAKDGSISLVSGSPARKLTAATSVLSCVGASVENMVRCLAIELAPIRVNVVSPGTIATAMFDWMGDDKASKLDAMTQGHLIKRAGTPEEVAAGLMFVMQNSFVTGTTVDVDGGRLLS</sequence>
<dbReference type="PANTHER" id="PTHR43477">
    <property type="entry name" value="DIHYDROANTICAPSIN 7-DEHYDROGENASE"/>
    <property type="match status" value="1"/>
</dbReference>
<dbReference type="InterPro" id="IPR002347">
    <property type="entry name" value="SDR_fam"/>
</dbReference>
<comment type="similarity">
    <text evidence="1">Belongs to the short-chain dehydrogenases/reductases (SDR) family.</text>
</comment>
<evidence type="ECO:0000256" key="2">
    <source>
        <dbReference type="ARBA" id="ARBA00023002"/>
    </source>
</evidence>
<gene>
    <name evidence="3" type="ORF">COC19_04835</name>
</gene>
<comment type="caution">
    <text evidence="3">The sequence shown here is derived from an EMBL/GenBank/DDBJ whole genome shotgun (WGS) entry which is preliminary data.</text>
</comment>
<name>A0A2A4MNT1_9GAMM</name>
<reference evidence="4" key="1">
    <citation type="submission" date="2017-08" db="EMBL/GenBank/DDBJ databases">
        <title>A dynamic microbial community with high functional redundancy inhabits the cold, oxic subseafloor aquifer.</title>
        <authorList>
            <person name="Tully B.J."/>
            <person name="Wheat C.G."/>
            <person name="Glazer B.T."/>
            <person name="Huber J.A."/>
        </authorList>
    </citation>
    <scope>NUCLEOTIDE SEQUENCE [LARGE SCALE GENOMIC DNA]</scope>
</reference>
<dbReference type="PANTHER" id="PTHR43477:SF1">
    <property type="entry name" value="DIHYDROANTICAPSIN 7-DEHYDROGENASE"/>
    <property type="match status" value="1"/>
</dbReference>
<dbReference type="GO" id="GO:0016491">
    <property type="term" value="F:oxidoreductase activity"/>
    <property type="evidence" value="ECO:0007669"/>
    <property type="project" value="UniProtKB-KW"/>
</dbReference>
<dbReference type="SUPFAM" id="SSF51735">
    <property type="entry name" value="NAD(P)-binding Rossmann-fold domains"/>
    <property type="match status" value="1"/>
</dbReference>
<keyword evidence="2" id="KW-0560">Oxidoreductase</keyword>
<dbReference type="Gene3D" id="3.40.50.720">
    <property type="entry name" value="NAD(P)-binding Rossmann-like Domain"/>
    <property type="match status" value="1"/>
</dbReference>
<protein>
    <submittedName>
        <fullName evidence="3">Short-chain dehydrogenase</fullName>
    </submittedName>
</protein>
<dbReference type="InterPro" id="IPR036291">
    <property type="entry name" value="NAD(P)-bd_dom_sf"/>
</dbReference>
<organism evidence="3 4">
    <name type="scientific">SAR86 cluster bacterium</name>
    <dbReference type="NCBI Taxonomy" id="2030880"/>
    <lineage>
        <taxon>Bacteria</taxon>
        <taxon>Pseudomonadati</taxon>
        <taxon>Pseudomonadota</taxon>
        <taxon>Gammaproteobacteria</taxon>
        <taxon>SAR86 cluster</taxon>
    </lineage>
</organism>
<dbReference type="PRINTS" id="PR00081">
    <property type="entry name" value="GDHRDH"/>
</dbReference>
<accession>A0A2A4MNT1</accession>
<evidence type="ECO:0000313" key="4">
    <source>
        <dbReference type="Proteomes" id="UP000218172"/>
    </source>
</evidence>
<evidence type="ECO:0000256" key="1">
    <source>
        <dbReference type="ARBA" id="ARBA00006484"/>
    </source>
</evidence>
<evidence type="ECO:0000313" key="3">
    <source>
        <dbReference type="EMBL" id="PCH61384.1"/>
    </source>
</evidence>
<dbReference type="EMBL" id="NVQR01000068">
    <property type="protein sequence ID" value="PCH61384.1"/>
    <property type="molecule type" value="Genomic_DNA"/>
</dbReference>